<evidence type="ECO:0000313" key="2">
    <source>
        <dbReference type="EMBL" id="PCD00365.1"/>
    </source>
</evidence>
<dbReference type="PANTHER" id="PTHR32063">
    <property type="match status" value="1"/>
</dbReference>
<evidence type="ECO:0000256" key="1">
    <source>
        <dbReference type="SAM" id="Phobius"/>
    </source>
</evidence>
<keyword evidence="1" id="KW-0472">Membrane</keyword>
<proteinExistence type="predicted"/>
<reference evidence="2 3" key="1">
    <citation type="submission" date="2017-09" db="EMBL/GenBank/DDBJ databases">
        <title>Bacterial and phytoplankton interrelationship in Kongsfjorden, an Arctic fjord.</title>
        <authorList>
            <person name="Sinha R."/>
            <person name="Krishnan K."/>
        </authorList>
    </citation>
    <scope>NUCLEOTIDE SEQUENCE [LARGE SCALE GENOMIC DNA]</scope>
    <source>
        <strain evidence="2 3">58</strain>
    </source>
</reference>
<evidence type="ECO:0008006" key="4">
    <source>
        <dbReference type="Google" id="ProtNLM"/>
    </source>
</evidence>
<comment type="caution">
    <text evidence="2">The sequence shown here is derived from an EMBL/GenBank/DDBJ whole genome shotgun (WGS) entry which is preliminary data.</text>
</comment>
<dbReference type="Gene3D" id="1.20.1640.10">
    <property type="entry name" value="Multidrug efflux transporter AcrB transmembrane domain"/>
    <property type="match status" value="1"/>
</dbReference>
<dbReference type="Proteomes" id="UP000243750">
    <property type="component" value="Unassembled WGS sequence"/>
</dbReference>
<dbReference type="InterPro" id="IPR001036">
    <property type="entry name" value="Acrflvin-R"/>
</dbReference>
<dbReference type="Pfam" id="PF00873">
    <property type="entry name" value="ACR_tran"/>
    <property type="match status" value="1"/>
</dbReference>
<dbReference type="GO" id="GO:0042910">
    <property type="term" value="F:xenobiotic transmembrane transporter activity"/>
    <property type="evidence" value="ECO:0007669"/>
    <property type="project" value="TreeGrafter"/>
</dbReference>
<accession>A0AA91U4I8</accession>
<feature type="transmembrane region" description="Helical" evidence="1">
    <location>
        <begin position="53"/>
        <end position="75"/>
    </location>
</feature>
<dbReference type="SUPFAM" id="SSF82866">
    <property type="entry name" value="Multidrug efflux transporter AcrB transmembrane domain"/>
    <property type="match status" value="1"/>
</dbReference>
<dbReference type="GO" id="GO:0005886">
    <property type="term" value="C:plasma membrane"/>
    <property type="evidence" value="ECO:0007669"/>
    <property type="project" value="TreeGrafter"/>
</dbReference>
<protein>
    <recommendedName>
        <fullName evidence="4">Hydrophobe/amphiphile efflux-1 family RND transporter</fullName>
    </recommendedName>
</protein>
<dbReference type="RefSeq" id="WP_143520275.1">
    <property type="nucleotide sequence ID" value="NZ_NWMT01000063.1"/>
</dbReference>
<organism evidence="2 3">
    <name type="scientific">Halopseudomonas pelagia</name>
    <dbReference type="NCBI Taxonomy" id="553151"/>
    <lineage>
        <taxon>Bacteria</taxon>
        <taxon>Pseudomonadati</taxon>
        <taxon>Pseudomonadota</taxon>
        <taxon>Gammaproteobacteria</taxon>
        <taxon>Pseudomonadales</taxon>
        <taxon>Pseudomonadaceae</taxon>
        <taxon>Halopseudomonas</taxon>
    </lineage>
</organism>
<feature type="transmembrane region" description="Helical" evidence="1">
    <location>
        <begin position="21"/>
        <end position="41"/>
    </location>
</feature>
<keyword evidence="1" id="KW-0812">Transmembrane</keyword>
<sequence length="98" mass="10095">EQGMSLFDAAVEACRMRLRPIIMTSLAFTLGVVPLALASGAGAGSSHAIGTGVIGGMITATVLAIFWVPLFFVMISSLFGGRKAKADDTDPTPQEVAP</sequence>
<name>A0AA91U4I8_9GAMM</name>
<dbReference type="AlphaFoldDB" id="A0AA91U4I8"/>
<dbReference type="PANTHER" id="PTHR32063:SF13">
    <property type="entry name" value="MULTIDRUG EFFLUX PUMP SUBUNIT ACRB-RELATED"/>
    <property type="match status" value="1"/>
</dbReference>
<keyword evidence="1" id="KW-1133">Transmembrane helix</keyword>
<evidence type="ECO:0000313" key="3">
    <source>
        <dbReference type="Proteomes" id="UP000243750"/>
    </source>
</evidence>
<gene>
    <name evidence="2" type="ORF">CO192_04010</name>
</gene>
<dbReference type="EMBL" id="NWMT01000063">
    <property type="protein sequence ID" value="PCD00365.1"/>
    <property type="molecule type" value="Genomic_DNA"/>
</dbReference>
<feature type="non-terminal residue" evidence="2">
    <location>
        <position position="1"/>
    </location>
</feature>